<sequence>MLTASLIVSFQSFIFAQNLTITGSVSDEKGLPLPGATVLVKNTKTATATDVNGRFTIKAAPNSILVFTFLGMEEKQVTIGSQTTINISLNPATKKLDEVVVIGYGTLRRANVTSSIASVSEKELKNVPVAGIDQAIQGKVSGVTVTSNSGQPGGGVSVRVRGISTVNGNEPLYVIDGVPVDATSKTTLSQDFLGGGGGQTGQSVLATINPADIASIDILKDASAQAIYGSRGAYGVVLINTKKGRQGQGKVTYDTYYGIQTIPKKLDVMNLNQYAQYSNSIVDEIRAVPGSYIDSVGEFRNPTLLGHGTDWQDEIYQSGAMNSHQLAFSGGAEKTSYYFSGGFLDQKGTLIGTGFKRYTLRANIDQQVKSWFKAGFSANLSRSNQTVGLTDAFDAVTSTVLYNTPVSPVRDAYGNFVQTTNIGVNSVALTNNPVMLTTMRNVESVATQALGSLYADLKIYKGITFRTEGNYNFNLTSGKAYQPFLKNSETGAVILSPSKLREQRNNSIYWAWKNYLNYDGTFGKHAVNAVAGYEAQESTYDYINANRNNLVLNLPSLNAGAKDDAQDIGAGAGAWSMASFFGRVGYTYDGKYSISATVRRDGSSTFGPDNRWGTFPAVSASWTATNEAFMKDIKYLDYLKLRIGYGKVGGQQVTGNNLYTSNINLIATAPFGGGGLPANVANPYLSWEAIETYNGGFDATLFNSKVELTVDLYKKISTQMLLPTQLPAFSGLGTAWNDIKTPVTNDGQMTNTGFDIGLTTYNIQKRDFIWKSILTFSHYKNVLNRLNNPTATIKGEYDEYGTRTLVALSQAGQPVGAFYGYVTDGLIRTEEDLHALDYGLAVGPGSLYYGDVKFKDLNNDGKIDDKDVTVIGNPNPKFTAGFTNNFNYKRFDLSVFLYASYGADIFNYTRRSTEAMNSPWNNQVATVLDRYSASNPNGTLPRYNQWHNNNLRISDRFIEDGSYLRIQNVSLGYNLPTNLLNKIKVASARVYFSAQNLYTFTNYSGYDPELGLVNTSVTFQNVDNGHYPVPRTYTIGANIEF</sequence>
<dbReference type="Gene3D" id="2.170.130.10">
    <property type="entry name" value="TonB-dependent receptor, plug domain"/>
    <property type="match status" value="1"/>
</dbReference>
<dbReference type="Pfam" id="PF07715">
    <property type="entry name" value="Plug"/>
    <property type="match status" value="1"/>
</dbReference>
<evidence type="ECO:0000256" key="1">
    <source>
        <dbReference type="PROSITE-ProRule" id="PRU01360"/>
    </source>
</evidence>
<evidence type="ECO:0000313" key="3">
    <source>
        <dbReference type="EMBL" id="AFD07543.1"/>
    </source>
</evidence>
<dbReference type="Pfam" id="PF13715">
    <property type="entry name" value="CarbopepD_reg_2"/>
    <property type="match status" value="1"/>
</dbReference>
<evidence type="ECO:0000259" key="2">
    <source>
        <dbReference type="Pfam" id="PF07715"/>
    </source>
</evidence>
<reference evidence="3" key="1">
    <citation type="submission" date="2012-02" db="EMBL/GenBank/DDBJ databases">
        <title>The complete genome of Solitalea canadensis DSM 3403.</title>
        <authorList>
            <consortium name="US DOE Joint Genome Institute (JGI-PGF)"/>
            <person name="Lucas S."/>
            <person name="Copeland A."/>
            <person name="Lapidus A."/>
            <person name="Glavina del Rio T."/>
            <person name="Dalin E."/>
            <person name="Tice H."/>
            <person name="Bruce D."/>
            <person name="Goodwin L."/>
            <person name="Pitluck S."/>
            <person name="Peters L."/>
            <person name="Ovchinnikova G."/>
            <person name="Lu M."/>
            <person name="Kyrpides N."/>
            <person name="Mavromatis K."/>
            <person name="Ivanova N."/>
            <person name="Brettin T."/>
            <person name="Detter J.C."/>
            <person name="Han C."/>
            <person name="Larimer F."/>
            <person name="Land M."/>
            <person name="Hauser L."/>
            <person name="Markowitz V."/>
            <person name="Cheng J.-F."/>
            <person name="Hugenholtz P."/>
            <person name="Woyke T."/>
            <person name="Wu D."/>
            <person name="Spring S."/>
            <person name="Schroeder M."/>
            <person name="Kopitz M."/>
            <person name="Brambilla E."/>
            <person name="Klenk H.-P."/>
            <person name="Eisen J.A."/>
        </authorList>
    </citation>
    <scope>NUCLEOTIDE SEQUENCE</scope>
    <source>
        <strain evidence="3">DSM 3403</strain>
    </source>
</reference>
<dbReference type="SUPFAM" id="SSF49464">
    <property type="entry name" value="Carboxypeptidase regulatory domain-like"/>
    <property type="match status" value="1"/>
</dbReference>
<comment type="subcellular location">
    <subcellularLocation>
        <location evidence="1">Cell outer membrane</location>
        <topology evidence="1">Multi-pass membrane protein</topology>
    </subcellularLocation>
</comment>
<dbReference type="InterPro" id="IPR012910">
    <property type="entry name" value="Plug_dom"/>
</dbReference>
<gene>
    <name evidence="3" type="ordered locus">Solca_2508</name>
</gene>
<dbReference type="HOGENOM" id="CLU_004317_0_2_10"/>
<dbReference type="AlphaFoldDB" id="H8KUQ9"/>
<feature type="domain" description="TonB-dependent receptor plug" evidence="2">
    <location>
        <begin position="110"/>
        <end position="236"/>
    </location>
</feature>
<organism evidence="3 4">
    <name type="scientific">Solitalea canadensis (strain ATCC 29591 / DSM 3403 / JCM 21819 / LMG 8368 / NBRC 15130 / NCIMB 12057 / USAM 9D)</name>
    <name type="common">Flexibacter canadensis</name>
    <dbReference type="NCBI Taxonomy" id="929556"/>
    <lineage>
        <taxon>Bacteria</taxon>
        <taxon>Pseudomonadati</taxon>
        <taxon>Bacteroidota</taxon>
        <taxon>Sphingobacteriia</taxon>
        <taxon>Sphingobacteriales</taxon>
        <taxon>Sphingobacteriaceae</taxon>
        <taxon>Solitalea</taxon>
    </lineage>
</organism>
<accession>H8KUQ9</accession>
<dbReference type="STRING" id="929556.Solca_2508"/>
<keyword evidence="4" id="KW-1185">Reference proteome</keyword>
<dbReference type="GO" id="GO:0009279">
    <property type="term" value="C:cell outer membrane"/>
    <property type="evidence" value="ECO:0007669"/>
    <property type="project" value="UniProtKB-SubCell"/>
</dbReference>
<keyword evidence="1" id="KW-0812">Transmembrane</keyword>
<dbReference type="InterPro" id="IPR039426">
    <property type="entry name" value="TonB-dep_rcpt-like"/>
</dbReference>
<proteinExistence type="inferred from homology"/>
<keyword evidence="1" id="KW-1134">Transmembrane beta strand</keyword>
<dbReference type="Gene3D" id="2.60.40.1120">
    <property type="entry name" value="Carboxypeptidase-like, regulatory domain"/>
    <property type="match status" value="1"/>
</dbReference>
<dbReference type="KEGG" id="scn:Solca_2508"/>
<evidence type="ECO:0000313" key="4">
    <source>
        <dbReference type="Proteomes" id="UP000007590"/>
    </source>
</evidence>
<dbReference type="Proteomes" id="UP000007590">
    <property type="component" value="Chromosome"/>
</dbReference>
<comment type="similarity">
    <text evidence="1">Belongs to the TonB-dependent receptor family.</text>
</comment>
<dbReference type="NCBIfam" id="TIGR04057">
    <property type="entry name" value="SusC_RagA_signa"/>
    <property type="match status" value="1"/>
</dbReference>
<protein>
    <submittedName>
        <fullName evidence="3">TonB-linked outer membrane protein, SusC/RagA family</fullName>
    </submittedName>
</protein>
<dbReference type="InterPro" id="IPR023997">
    <property type="entry name" value="TonB-dep_OMP_SusC/RagA_CS"/>
</dbReference>
<dbReference type="NCBIfam" id="TIGR04056">
    <property type="entry name" value="OMP_RagA_SusC"/>
    <property type="match status" value="1"/>
</dbReference>
<dbReference type="SUPFAM" id="SSF56935">
    <property type="entry name" value="Porins"/>
    <property type="match status" value="1"/>
</dbReference>
<dbReference type="EMBL" id="CP003349">
    <property type="protein sequence ID" value="AFD07543.1"/>
    <property type="molecule type" value="Genomic_DNA"/>
</dbReference>
<name>H8KUQ9_SOLCM</name>
<dbReference type="InterPro" id="IPR037066">
    <property type="entry name" value="Plug_dom_sf"/>
</dbReference>
<keyword evidence="1" id="KW-0998">Cell outer membrane</keyword>
<dbReference type="PROSITE" id="PS52016">
    <property type="entry name" value="TONB_DEPENDENT_REC_3"/>
    <property type="match status" value="1"/>
</dbReference>
<keyword evidence="1" id="KW-0472">Membrane</keyword>
<dbReference type="InterPro" id="IPR023996">
    <property type="entry name" value="TonB-dep_OMP_SusC/RagA"/>
</dbReference>
<keyword evidence="1" id="KW-0813">Transport</keyword>
<dbReference type="eggNOG" id="COG1629">
    <property type="taxonomic scope" value="Bacteria"/>
</dbReference>
<dbReference type="InterPro" id="IPR008969">
    <property type="entry name" value="CarboxyPept-like_regulatory"/>
</dbReference>